<dbReference type="InterPro" id="IPR008915">
    <property type="entry name" value="Peptidase_M50"/>
</dbReference>
<feature type="domain" description="CBS" evidence="19">
    <location>
        <begin position="251"/>
        <end position="308"/>
    </location>
</feature>
<dbReference type="PANTHER" id="PTHR39188:SF3">
    <property type="entry name" value="STAGE IV SPORULATION PROTEIN FB"/>
    <property type="match status" value="1"/>
</dbReference>
<keyword evidence="3 14" id="KW-1003">Cell membrane</keyword>
<feature type="transmembrane region" description="Helical" evidence="14">
    <location>
        <begin position="47"/>
        <end position="67"/>
    </location>
</feature>
<keyword evidence="9 14" id="KW-0862">Zinc</keyword>
<dbReference type="SUPFAM" id="SSF54631">
    <property type="entry name" value="CBS-domain pair"/>
    <property type="match status" value="1"/>
</dbReference>
<keyword evidence="12 17" id="KW-0129">CBS domain</keyword>
<dbReference type="CDD" id="cd06164">
    <property type="entry name" value="S2P-M50_SpoIVFB_CBS"/>
    <property type="match status" value="1"/>
</dbReference>
<feature type="binding site" evidence="16">
    <location>
        <position position="71"/>
    </location>
    <ligand>
        <name>Zn(2+)</name>
        <dbReference type="ChEBI" id="CHEBI:29105"/>
        <note>catalytic</note>
    </ligand>
</feature>
<dbReference type="OrthoDB" id="9781963at2"/>
<keyword evidence="7" id="KW-0677">Repeat</keyword>
<feature type="transmembrane region" description="Helical" evidence="14">
    <location>
        <begin position="107"/>
        <end position="131"/>
    </location>
</feature>
<protein>
    <recommendedName>
        <fullName evidence="14">Zinc metalloprotease</fullName>
    </recommendedName>
</protein>
<evidence type="ECO:0000259" key="19">
    <source>
        <dbReference type="PROSITE" id="PS51371"/>
    </source>
</evidence>
<dbReference type="SMART" id="SM00116">
    <property type="entry name" value="CBS"/>
    <property type="match status" value="2"/>
</dbReference>
<evidence type="ECO:0000256" key="5">
    <source>
        <dbReference type="ARBA" id="ARBA00022692"/>
    </source>
</evidence>
<evidence type="ECO:0000256" key="2">
    <source>
        <dbReference type="ARBA" id="ARBA00007931"/>
    </source>
</evidence>
<keyword evidence="11 14" id="KW-0482">Metalloprotease</keyword>
<keyword evidence="8 14" id="KW-0378">Hydrolase</keyword>
<evidence type="ECO:0000313" key="20">
    <source>
        <dbReference type="EMBL" id="RCW44456.1"/>
    </source>
</evidence>
<accession>A0A368VTC8</accession>
<feature type="active site" evidence="15">
    <location>
        <position position="68"/>
    </location>
</feature>
<dbReference type="PIRSF" id="PIRSF006404">
    <property type="entry name" value="UCP006404_Pept_M50_CBS"/>
    <property type="match status" value="1"/>
</dbReference>
<evidence type="ECO:0000256" key="9">
    <source>
        <dbReference type="ARBA" id="ARBA00022833"/>
    </source>
</evidence>
<dbReference type="PANTHER" id="PTHR39188">
    <property type="entry name" value="MEMBRANE-ASSOCIATED ZINC METALLOPROTEASE M50B"/>
    <property type="match status" value="1"/>
</dbReference>
<organism evidence="20 21">
    <name type="scientific">Halopolyspora algeriensis</name>
    <dbReference type="NCBI Taxonomy" id="1500506"/>
    <lineage>
        <taxon>Bacteria</taxon>
        <taxon>Bacillati</taxon>
        <taxon>Actinomycetota</taxon>
        <taxon>Actinomycetes</taxon>
        <taxon>Actinomycetes incertae sedis</taxon>
        <taxon>Halopolyspora</taxon>
    </lineage>
</organism>
<dbReference type="InterPro" id="IPR016483">
    <property type="entry name" value="UCP006404_Pept_M50_CBS"/>
</dbReference>
<evidence type="ECO:0000256" key="7">
    <source>
        <dbReference type="ARBA" id="ARBA00022737"/>
    </source>
</evidence>
<comment type="subcellular location">
    <subcellularLocation>
        <location evidence="1 14">Cell membrane</location>
        <topology evidence="1 14">Multi-pass membrane protein</topology>
    </subcellularLocation>
</comment>
<dbReference type="InterPro" id="IPR000644">
    <property type="entry name" value="CBS_dom"/>
</dbReference>
<keyword evidence="5 14" id="KW-0812">Transmembrane</keyword>
<dbReference type="RefSeq" id="WP_114452535.1">
    <property type="nucleotide sequence ID" value="NZ_QPJC01000004.1"/>
</dbReference>
<dbReference type="InterPro" id="IPR046342">
    <property type="entry name" value="CBS_dom_sf"/>
</dbReference>
<feature type="transmembrane region" description="Helical" evidence="14">
    <location>
        <begin position="186"/>
        <end position="209"/>
    </location>
</feature>
<dbReference type="GO" id="GO:0005886">
    <property type="term" value="C:plasma membrane"/>
    <property type="evidence" value="ECO:0007669"/>
    <property type="project" value="UniProtKB-SubCell"/>
</dbReference>
<dbReference type="Pfam" id="PF02163">
    <property type="entry name" value="Peptidase_M50"/>
    <property type="match status" value="2"/>
</dbReference>
<evidence type="ECO:0000256" key="18">
    <source>
        <dbReference type="SAM" id="MobiDB-lite"/>
    </source>
</evidence>
<evidence type="ECO:0000256" key="10">
    <source>
        <dbReference type="ARBA" id="ARBA00022989"/>
    </source>
</evidence>
<feature type="transmembrane region" description="Helical" evidence="14">
    <location>
        <begin position="12"/>
        <end position="35"/>
    </location>
</feature>
<keyword evidence="10 14" id="KW-1133">Transmembrane helix</keyword>
<keyword evidence="4 14" id="KW-0645">Protease</keyword>
<reference evidence="20 21" key="1">
    <citation type="submission" date="2018-07" db="EMBL/GenBank/DDBJ databases">
        <title>Genomic Encyclopedia of Type Strains, Phase III (KMG-III): the genomes of soil and plant-associated and newly described type strains.</title>
        <authorList>
            <person name="Whitman W."/>
        </authorList>
    </citation>
    <scope>NUCLEOTIDE SEQUENCE [LARGE SCALE GENOMIC DNA]</scope>
    <source>
        <strain evidence="20 21">CECT 8575</strain>
    </source>
</reference>
<comment type="similarity">
    <text evidence="2 14">Belongs to the peptidase M50B family.</text>
</comment>
<feature type="region of interest" description="Disordered" evidence="18">
    <location>
        <begin position="373"/>
        <end position="402"/>
    </location>
</feature>
<dbReference type="Gene3D" id="3.10.580.10">
    <property type="entry name" value="CBS-domain"/>
    <property type="match status" value="1"/>
</dbReference>
<dbReference type="EMBL" id="QPJC01000004">
    <property type="protein sequence ID" value="RCW44456.1"/>
    <property type="molecule type" value="Genomic_DNA"/>
</dbReference>
<gene>
    <name evidence="20" type="ORF">DFQ14_10445</name>
</gene>
<dbReference type="PROSITE" id="PS51371">
    <property type="entry name" value="CBS"/>
    <property type="match status" value="1"/>
</dbReference>
<evidence type="ECO:0000256" key="8">
    <source>
        <dbReference type="ARBA" id="ARBA00022801"/>
    </source>
</evidence>
<feature type="transmembrane region" description="Helical" evidence="14">
    <location>
        <begin position="143"/>
        <end position="165"/>
    </location>
</feature>
<evidence type="ECO:0000256" key="1">
    <source>
        <dbReference type="ARBA" id="ARBA00004651"/>
    </source>
</evidence>
<evidence type="ECO:0000256" key="4">
    <source>
        <dbReference type="ARBA" id="ARBA00022670"/>
    </source>
</evidence>
<evidence type="ECO:0000256" key="12">
    <source>
        <dbReference type="ARBA" id="ARBA00023122"/>
    </source>
</evidence>
<keyword evidence="21" id="KW-1185">Reference proteome</keyword>
<name>A0A368VTC8_9ACTN</name>
<evidence type="ECO:0000256" key="17">
    <source>
        <dbReference type="PROSITE-ProRule" id="PRU00703"/>
    </source>
</evidence>
<evidence type="ECO:0000256" key="13">
    <source>
        <dbReference type="ARBA" id="ARBA00023136"/>
    </source>
</evidence>
<evidence type="ECO:0000313" key="21">
    <source>
        <dbReference type="Proteomes" id="UP000253495"/>
    </source>
</evidence>
<evidence type="ECO:0000256" key="16">
    <source>
        <dbReference type="PIRSR" id="PIRSR006404-2"/>
    </source>
</evidence>
<dbReference type="GO" id="GO:0046872">
    <property type="term" value="F:metal ion binding"/>
    <property type="evidence" value="ECO:0007669"/>
    <property type="project" value="UniProtKB-UniRule"/>
</dbReference>
<keyword evidence="6 14" id="KW-0479">Metal-binding</keyword>
<keyword evidence="13 14" id="KW-0472">Membrane</keyword>
<dbReference type="GO" id="GO:0008237">
    <property type="term" value="F:metallopeptidase activity"/>
    <property type="evidence" value="ECO:0007669"/>
    <property type="project" value="UniProtKB-UniRule"/>
</dbReference>
<evidence type="ECO:0000256" key="11">
    <source>
        <dbReference type="ARBA" id="ARBA00023049"/>
    </source>
</evidence>
<comment type="caution">
    <text evidence="20">The sequence shown here is derived from an EMBL/GenBank/DDBJ whole genome shotgun (WGS) entry which is preliminary data.</text>
</comment>
<evidence type="ECO:0000256" key="15">
    <source>
        <dbReference type="PIRSR" id="PIRSR006404-1"/>
    </source>
</evidence>
<dbReference type="Proteomes" id="UP000253495">
    <property type="component" value="Unassembled WGS sequence"/>
</dbReference>
<dbReference type="GO" id="GO:0006508">
    <property type="term" value="P:proteolysis"/>
    <property type="evidence" value="ECO:0007669"/>
    <property type="project" value="UniProtKB-KW"/>
</dbReference>
<evidence type="ECO:0000256" key="14">
    <source>
        <dbReference type="PIRNR" id="PIRNR006404"/>
    </source>
</evidence>
<dbReference type="AlphaFoldDB" id="A0A368VTC8"/>
<feature type="binding site" evidence="16">
    <location>
        <position position="166"/>
    </location>
    <ligand>
        <name>Zn(2+)</name>
        <dbReference type="ChEBI" id="CHEBI:29105"/>
        <note>catalytic</note>
    </ligand>
</feature>
<dbReference type="Pfam" id="PF00571">
    <property type="entry name" value="CBS"/>
    <property type="match status" value="2"/>
</dbReference>
<comment type="cofactor">
    <cofactor evidence="14 16">
        <name>Zn(2+)</name>
        <dbReference type="ChEBI" id="CHEBI:29105"/>
    </cofactor>
    <text evidence="14 16">Binds 1 zinc ion per subunit.</text>
</comment>
<feature type="binding site" evidence="16">
    <location>
        <position position="67"/>
    </location>
    <ligand>
        <name>Zn(2+)</name>
        <dbReference type="ChEBI" id="CHEBI:29105"/>
        <note>catalytic</note>
    </ligand>
</feature>
<sequence length="402" mass="42008">MKETIRLGRIAGVRVGVHWSVVGIVVLVAAGLGGYQLPEAFPGHSQVGYALSGVAAAVLLVGSLLGHEMAHAVVARRNGVSVEGITLWLLGGVARLRGEGRTPGAELRIAVIGPVASAALAAVFGAAVWVAGSLEAHDLVSAVLGYLTLLNLALAVFNLAPAAPLDGGRVLRAVLWLWRGDRFKAAVWAARAGRGLGFLLIAGGLVWLSTRGAEGLWWVLLGWFVMSMASAEEQQAKVGVTLSGVRVRDVMAGPVGTVDGRLTVERFLRDVAPGREHAAFPLLDEAGRLDGLITLSRIRSALHRQREEVTLREVACPAEQVPVAEPDEPLASVLPRLNQGAEGCLLVFHAGELAGVVSSSDISRVAAEHGLSVTLPGGAGTGREQAKPPPPDWWYPGGQGPR</sequence>
<evidence type="ECO:0000256" key="3">
    <source>
        <dbReference type="ARBA" id="ARBA00022475"/>
    </source>
</evidence>
<proteinExistence type="inferred from homology"/>
<evidence type="ECO:0000256" key="6">
    <source>
        <dbReference type="ARBA" id="ARBA00022723"/>
    </source>
</evidence>